<dbReference type="SMART" id="SM01049">
    <property type="entry name" value="Cache_2"/>
    <property type="match status" value="1"/>
</dbReference>
<dbReference type="PANTHER" id="PTHR32089">
    <property type="entry name" value="METHYL-ACCEPTING CHEMOTAXIS PROTEIN MCPB"/>
    <property type="match status" value="1"/>
</dbReference>
<dbReference type="Gene3D" id="6.10.340.10">
    <property type="match status" value="1"/>
</dbReference>
<evidence type="ECO:0000256" key="9">
    <source>
        <dbReference type="SAM" id="Phobius"/>
    </source>
</evidence>
<evidence type="ECO:0000256" key="4">
    <source>
        <dbReference type="ARBA" id="ARBA00022989"/>
    </source>
</evidence>
<name>A0A1H6WUE3_9FIRM</name>
<keyword evidence="6 8" id="KW-0807">Transducer</keyword>
<accession>A0A1H6WUE3</accession>
<dbReference type="GO" id="GO:0005886">
    <property type="term" value="C:plasma membrane"/>
    <property type="evidence" value="ECO:0007669"/>
    <property type="project" value="UniProtKB-SubCell"/>
</dbReference>
<evidence type="ECO:0000313" key="13">
    <source>
        <dbReference type="Proteomes" id="UP000199662"/>
    </source>
</evidence>
<evidence type="ECO:0000259" key="11">
    <source>
        <dbReference type="PROSITE" id="PS50885"/>
    </source>
</evidence>
<evidence type="ECO:0000313" key="12">
    <source>
        <dbReference type="EMBL" id="SEJ19506.1"/>
    </source>
</evidence>
<organism evidence="12 13">
    <name type="scientific">Propionispira arboris</name>
    <dbReference type="NCBI Taxonomy" id="84035"/>
    <lineage>
        <taxon>Bacteria</taxon>
        <taxon>Bacillati</taxon>
        <taxon>Bacillota</taxon>
        <taxon>Negativicutes</taxon>
        <taxon>Selenomonadales</taxon>
        <taxon>Selenomonadaceae</taxon>
        <taxon>Propionispira</taxon>
    </lineage>
</organism>
<comment type="similarity">
    <text evidence="7">Belongs to the methyl-accepting chemotaxis (MCP) protein family.</text>
</comment>
<dbReference type="InterPro" id="IPR004089">
    <property type="entry name" value="MCPsignal_dom"/>
</dbReference>
<evidence type="ECO:0000256" key="7">
    <source>
        <dbReference type="ARBA" id="ARBA00029447"/>
    </source>
</evidence>
<feature type="domain" description="Methyl-accepting transducer" evidence="10">
    <location>
        <begin position="304"/>
        <end position="540"/>
    </location>
</feature>
<keyword evidence="3 9" id="KW-0812">Transmembrane</keyword>
<dbReference type="PROSITE" id="PS50885">
    <property type="entry name" value="HAMP"/>
    <property type="match status" value="1"/>
</dbReference>
<feature type="transmembrane region" description="Helical" evidence="9">
    <location>
        <begin position="207"/>
        <end position="228"/>
    </location>
</feature>
<proteinExistence type="inferred from homology"/>
<protein>
    <submittedName>
        <fullName evidence="12">Methyl-accepting chemotaxis sensory transducer with Cache sensor</fullName>
    </submittedName>
</protein>
<dbReference type="Gene3D" id="1.10.287.950">
    <property type="entry name" value="Methyl-accepting chemotaxis protein"/>
    <property type="match status" value="1"/>
</dbReference>
<evidence type="ECO:0000256" key="5">
    <source>
        <dbReference type="ARBA" id="ARBA00023136"/>
    </source>
</evidence>
<dbReference type="SUPFAM" id="SSF58104">
    <property type="entry name" value="Methyl-accepting chemotaxis protein (MCP) signaling domain"/>
    <property type="match status" value="1"/>
</dbReference>
<feature type="domain" description="HAMP" evidence="11">
    <location>
        <begin position="230"/>
        <end position="285"/>
    </location>
</feature>
<evidence type="ECO:0000256" key="2">
    <source>
        <dbReference type="ARBA" id="ARBA00022475"/>
    </source>
</evidence>
<gene>
    <name evidence="12" type="ORF">SAMN05660742_104114</name>
</gene>
<reference evidence="12 13" key="1">
    <citation type="submission" date="2016-10" db="EMBL/GenBank/DDBJ databases">
        <authorList>
            <person name="de Groot N.N."/>
        </authorList>
    </citation>
    <scope>NUCLEOTIDE SEQUENCE [LARGE SCALE GENOMIC DNA]</scope>
    <source>
        <strain evidence="12 13">DSM 2179</strain>
    </source>
</reference>
<dbReference type="RefSeq" id="WP_091829901.1">
    <property type="nucleotide sequence ID" value="NZ_FNZK01000004.1"/>
</dbReference>
<dbReference type="SMART" id="SM00283">
    <property type="entry name" value="MA"/>
    <property type="match status" value="1"/>
</dbReference>
<evidence type="ECO:0000256" key="6">
    <source>
        <dbReference type="ARBA" id="ARBA00023224"/>
    </source>
</evidence>
<evidence type="ECO:0000259" key="10">
    <source>
        <dbReference type="PROSITE" id="PS50111"/>
    </source>
</evidence>
<keyword evidence="13" id="KW-1185">Reference proteome</keyword>
<dbReference type="EMBL" id="FNZK01000004">
    <property type="protein sequence ID" value="SEJ19506.1"/>
    <property type="molecule type" value="Genomic_DNA"/>
</dbReference>
<dbReference type="AlphaFoldDB" id="A0A1H6WUE3"/>
<evidence type="ECO:0000256" key="1">
    <source>
        <dbReference type="ARBA" id="ARBA00004651"/>
    </source>
</evidence>
<evidence type="ECO:0000256" key="3">
    <source>
        <dbReference type="ARBA" id="ARBA00022692"/>
    </source>
</evidence>
<feature type="transmembrane region" description="Helical" evidence="9">
    <location>
        <begin position="9"/>
        <end position="29"/>
    </location>
</feature>
<keyword evidence="2" id="KW-1003">Cell membrane</keyword>
<dbReference type="Pfam" id="PF17200">
    <property type="entry name" value="sCache_2"/>
    <property type="match status" value="1"/>
</dbReference>
<comment type="subcellular location">
    <subcellularLocation>
        <location evidence="1">Cell membrane</location>
        <topology evidence="1">Multi-pass membrane protein</topology>
    </subcellularLocation>
</comment>
<dbReference type="InterPro" id="IPR033480">
    <property type="entry name" value="sCache_2"/>
</dbReference>
<dbReference type="Gene3D" id="3.30.450.20">
    <property type="entry name" value="PAS domain"/>
    <property type="match status" value="1"/>
</dbReference>
<keyword evidence="5 9" id="KW-0472">Membrane</keyword>
<dbReference type="GO" id="GO:0007165">
    <property type="term" value="P:signal transduction"/>
    <property type="evidence" value="ECO:0007669"/>
    <property type="project" value="UniProtKB-KW"/>
</dbReference>
<dbReference type="InterPro" id="IPR003660">
    <property type="entry name" value="HAMP_dom"/>
</dbReference>
<dbReference type="CDD" id="cd11386">
    <property type="entry name" value="MCP_signal"/>
    <property type="match status" value="1"/>
</dbReference>
<evidence type="ECO:0000256" key="8">
    <source>
        <dbReference type="PROSITE-ProRule" id="PRU00284"/>
    </source>
</evidence>
<dbReference type="STRING" id="84035.SAMN05660742_104114"/>
<sequence length="590" mass="63510">MKSIKTQMVVILNCISIISILLVGSFASYDLFSENEQQIAQYRANLQDSVDHEMRTQVEMAVSFINKTYKEQQAGSLTPDQAKLLAADYVRDLRFGDGNYFYIDTEQGVNVVLMGRDAEGKSRIDAKDPNGKLYIKEIIANGQKEGGGYTDLLFAKPGDTNPLPKRNYSLAFKPYGWVVGTGTWIDYIDTKVAEQQKIADGNLHASLLRMLLCMLLIQIVLMFVATYIGKRFAAPIIDTTEQLNRFAQGDFSHNGHMALNDRTDELGQMSQALGIVHKNMNELIKKIAGSVDYVASSSEELTAHADQSAQVSGQTATSMIHVAEASSKQVDLVKSAAEHVETMSISMEEISMHVVESGEQIESATGAAQGGSDAVERAIAQMALIESTVNNSAVVVSKLGAQSKEIGTIVDTIAGIAGQTNLLALNAAIEAARAGEQGRGFAVVAEEVRKLAEQSSESAKQIAELIGPIQIDTAHAVATMEEGTKQVRIGTEVVTNAGDSFKQIAVLVEGISNKSNQMAEVITTMALGTNDIVMAVQEIDTMSKNVAAEAQTVSASTQEQTASMHEIADASQALAQMAQDLQEAIVKFKV</sequence>
<dbReference type="Pfam" id="PF00672">
    <property type="entry name" value="HAMP"/>
    <property type="match status" value="1"/>
</dbReference>
<dbReference type="PANTHER" id="PTHR32089:SF112">
    <property type="entry name" value="LYSOZYME-LIKE PROTEIN-RELATED"/>
    <property type="match status" value="1"/>
</dbReference>
<keyword evidence="4 9" id="KW-1133">Transmembrane helix</keyword>
<dbReference type="PROSITE" id="PS50111">
    <property type="entry name" value="CHEMOTAXIS_TRANSDUC_2"/>
    <property type="match status" value="1"/>
</dbReference>
<dbReference type="Pfam" id="PF00015">
    <property type="entry name" value="MCPsignal"/>
    <property type="match status" value="1"/>
</dbReference>
<dbReference type="Proteomes" id="UP000199662">
    <property type="component" value="Unassembled WGS sequence"/>
</dbReference>